<sequence length="204" mass="23568">MKLYSSKLAPSPKKVLVFLEEKGINNIEIVNLDLANLEHKTPEYKAIAPNSRVPALVLDDQTIILETTAICRYLEEIYPTPNLFGENPIEIASIEMWYSRVTYELMYPLMIGFRHTHPAMREMEDQYPEYGLNQREHAKKSLTHFNKLLGGTKYIAGQRFTYADIQMGVSLHFLIRLNKIDIGDYPHLNDYIEMLNARPSFSVS</sequence>
<accession>A0A838YKZ4</accession>
<reference evidence="3 4" key="1">
    <citation type="submission" date="2020-06" db="EMBL/GenBank/DDBJ databases">
        <title>Dysbiosis in marine aquaculture revealed through microbiome analysis: reverse ecology for environmental sustainability.</title>
        <authorList>
            <person name="Haro-Moreno J.M."/>
            <person name="Coutinho F.H."/>
            <person name="Zaragoza-Solas A."/>
            <person name="Picazo A."/>
            <person name="Almagro-Moreno S."/>
            <person name="Lopez-Perez M."/>
        </authorList>
    </citation>
    <scope>NUCLEOTIDE SEQUENCE [LARGE SCALE GENOMIC DNA]</scope>
    <source>
        <strain evidence="3">MCMED-G42</strain>
    </source>
</reference>
<dbReference type="SFLD" id="SFLDG00358">
    <property type="entry name" value="Main_(cytGST)"/>
    <property type="match status" value="1"/>
</dbReference>
<dbReference type="Gene3D" id="1.20.1050.10">
    <property type="match status" value="1"/>
</dbReference>
<protein>
    <submittedName>
        <fullName evidence="3">Glutathione S-transferase family protein</fullName>
    </submittedName>
</protein>
<dbReference type="PANTHER" id="PTHR44051">
    <property type="entry name" value="GLUTATHIONE S-TRANSFERASE-RELATED"/>
    <property type="match status" value="1"/>
</dbReference>
<feature type="domain" description="GST C-terminal" evidence="2">
    <location>
        <begin position="87"/>
        <end position="204"/>
    </location>
</feature>
<dbReference type="InterPro" id="IPR004045">
    <property type="entry name" value="Glutathione_S-Trfase_N"/>
</dbReference>
<dbReference type="Pfam" id="PF13409">
    <property type="entry name" value="GST_N_2"/>
    <property type="match status" value="1"/>
</dbReference>
<dbReference type="PANTHER" id="PTHR44051:SF8">
    <property type="entry name" value="GLUTATHIONE S-TRANSFERASE GSTA"/>
    <property type="match status" value="1"/>
</dbReference>
<dbReference type="InterPro" id="IPR004046">
    <property type="entry name" value="GST_C"/>
</dbReference>
<dbReference type="PROSITE" id="PS50404">
    <property type="entry name" value="GST_NTER"/>
    <property type="match status" value="1"/>
</dbReference>
<evidence type="ECO:0000313" key="4">
    <source>
        <dbReference type="Proteomes" id="UP000585327"/>
    </source>
</evidence>
<evidence type="ECO:0000259" key="1">
    <source>
        <dbReference type="PROSITE" id="PS50404"/>
    </source>
</evidence>
<dbReference type="Proteomes" id="UP000585327">
    <property type="component" value="Unassembled WGS sequence"/>
</dbReference>
<dbReference type="SUPFAM" id="SSF47616">
    <property type="entry name" value="GST C-terminal domain-like"/>
    <property type="match status" value="1"/>
</dbReference>
<proteinExistence type="predicted"/>
<dbReference type="Gene3D" id="3.40.30.10">
    <property type="entry name" value="Glutaredoxin"/>
    <property type="match status" value="1"/>
</dbReference>
<dbReference type="SFLD" id="SFLDS00019">
    <property type="entry name" value="Glutathione_Transferase_(cytos"/>
    <property type="match status" value="1"/>
</dbReference>
<dbReference type="InterPro" id="IPR040079">
    <property type="entry name" value="Glutathione_S-Trfase"/>
</dbReference>
<dbReference type="SUPFAM" id="SSF52833">
    <property type="entry name" value="Thioredoxin-like"/>
    <property type="match status" value="1"/>
</dbReference>
<name>A0A838YKZ4_9GAMM</name>
<dbReference type="InterPro" id="IPR036282">
    <property type="entry name" value="Glutathione-S-Trfase_C_sf"/>
</dbReference>
<organism evidence="3 4">
    <name type="scientific">SAR86 cluster bacterium</name>
    <dbReference type="NCBI Taxonomy" id="2030880"/>
    <lineage>
        <taxon>Bacteria</taxon>
        <taxon>Pseudomonadati</taxon>
        <taxon>Pseudomonadota</taxon>
        <taxon>Gammaproteobacteria</taxon>
        <taxon>SAR86 cluster</taxon>
    </lineage>
</organism>
<dbReference type="Pfam" id="PF14497">
    <property type="entry name" value="GST_C_3"/>
    <property type="match status" value="1"/>
</dbReference>
<gene>
    <name evidence="3" type="ORF">H2021_03325</name>
</gene>
<dbReference type="GO" id="GO:0016740">
    <property type="term" value="F:transferase activity"/>
    <property type="evidence" value="ECO:0007669"/>
    <property type="project" value="UniProtKB-KW"/>
</dbReference>
<dbReference type="InterPro" id="IPR036249">
    <property type="entry name" value="Thioredoxin-like_sf"/>
</dbReference>
<evidence type="ECO:0000313" key="3">
    <source>
        <dbReference type="EMBL" id="MBA4724230.1"/>
    </source>
</evidence>
<dbReference type="InterPro" id="IPR010987">
    <property type="entry name" value="Glutathione-S-Trfase_C-like"/>
</dbReference>
<dbReference type="CDD" id="cd03051">
    <property type="entry name" value="GST_N_GTT2_like"/>
    <property type="match status" value="1"/>
</dbReference>
<keyword evidence="3" id="KW-0808">Transferase</keyword>
<dbReference type="InterPro" id="IPR034345">
    <property type="entry name" value="Gtt2-like_N"/>
</dbReference>
<evidence type="ECO:0000259" key="2">
    <source>
        <dbReference type="PROSITE" id="PS50405"/>
    </source>
</evidence>
<feature type="domain" description="GST N-terminal" evidence="1">
    <location>
        <begin position="1"/>
        <end position="82"/>
    </location>
</feature>
<comment type="caution">
    <text evidence="3">The sequence shown here is derived from an EMBL/GenBank/DDBJ whole genome shotgun (WGS) entry which is preliminary data.</text>
</comment>
<dbReference type="EMBL" id="JACETM010000033">
    <property type="protein sequence ID" value="MBA4724230.1"/>
    <property type="molecule type" value="Genomic_DNA"/>
</dbReference>
<dbReference type="PROSITE" id="PS50405">
    <property type="entry name" value="GST_CTER"/>
    <property type="match status" value="1"/>
</dbReference>
<dbReference type="AlphaFoldDB" id="A0A838YKZ4"/>